<dbReference type="InterPro" id="IPR014284">
    <property type="entry name" value="RNA_pol_sigma-70_dom"/>
</dbReference>
<dbReference type="RefSeq" id="WP_105302503.1">
    <property type="nucleotide sequence ID" value="NZ_JAQXPC010000104.1"/>
</dbReference>
<dbReference type="InterPro" id="IPR013325">
    <property type="entry name" value="RNA_pol_sigma_r2"/>
</dbReference>
<evidence type="ECO:0000313" key="2">
    <source>
        <dbReference type="Proteomes" id="UP000461880"/>
    </source>
</evidence>
<dbReference type="EMBL" id="VUMN01000013">
    <property type="protein sequence ID" value="MSS58601.1"/>
    <property type="molecule type" value="Genomic_DNA"/>
</dbReference>
<dbReference type="Proteomes" id="UP000461880">
    <property type="component" value="Unassembled WGS sequence"/>
</dbReference>
<dbReference type="GO" id="GO:0006352">
    <property type="term" value="P:DNA-templated transcription initiation"/>
    <property type="evidence" value="ECO:0007669"/>
    <property type="project" value="InterPro"/>
</dbReference>
<dbReference type="AlphaFoldDB" id="A0A7X2NS80"/>
<organism evidence="1 2">
    <name type="scientific">Stecheria intestinalis</name>
    <dbReference type="NCBI Taxonomy" id="2606630"/>
    <lineage>
        <taxon>Bacteria</taxon>
        <taxon>Bacillati</taxon>
        <taxon>Bacillota</taxon>
        <taxon>Erysipelotrichia</taxon>
        <taxon>Erysipelotrichales</taxon>
        <taxon>Erysipelotrichaceae</taxon>
        <taxon>Stecheria</taxon>
    </lineage>
</organism>
<dbReference type="NCBIfam" id="TIGR02937">
    <property type="entry name" value="sigma70-ECF"/>
    <property type="match status" value="1"/>
</dbReference>
<keyword evidence="2" id="KW-1185">Reference proteome</keyword>
<name>A0A7X2NS80_9FIRM</name>
<protein>
    <submittedName>
        <fullName evidence="1">Sigma-70 family RNA polymerase sigma factor</fullName>
    </submittedName>
</protein>
<sequence>MARNSYELLYFYHQNQSDGLRVLAAEHEPMLRAQVNQIVASNRMMALYREEFLQESRIMLVAAAECYRFDQGCSFRSYLQLIAKRKIFQRIKHYNSSADVPFHTMVSLDSEICENTTIYDVVKSRDLLAEPEYALSYKEANLRLNQTVEGLKPMEQKVLREWESGSSYEESCQRLHLSYKAYDGRLQRVKEKVRASLHEA</sequence>
<gene>
    <name evidence="1" type="ORF">FYJ51_06745</name>
</gene>
<evidence type="ECO:0000313" key="1">
    <source>
        <dbReference type="EMBL" id="MSS58601.1"/>
    </source>
</evidence>
<dbReference type="SUPFAM" id="SSF88946">
    <property type="entry name" value="Sigma2 domain of RNA polymerase sigma factors"/>
    <property type="match status" value="1"/>
</dbReference>
<accession>A0A7X2NS80</accession>
<comment type="caution">
    <text evidence="1">The sequence shown here is derived from an EMBL/GenBank/DDBJ whole genome shotgun (WGS) entry which is preliminary data.</text>
</comment>
<reference evidence="1 2" key="1">
    <citation type="submission" date="2019-08" db="EMBL/GenBank/DDBJ databases">
        <title>In-depth cultivation of the pig gut microbiome towards novel bacterial diversity and tailored functional studies.</title>
        <authorList>
            <person name="Wylensek D."/>
            <person name="Hitch T.C.A."/>
            <person name="Clavel T."/>
        </authorList>
    </citation>
    <scope>NUCLEOTIDE SEQUENCE [LARGE SCALE GENOMIC DNA]</scope>
    <source>
        <strain evidence="1 2">Oil+RF-744-GAM-WT-6</strain>
    </source>
</reference>
<dbReference type="GO" id="GO:0003700">
    <property type="term" value="F:DNA-binding transcription factor activity"/>
    <property type="evidence" value="ECO:0007669"/>
    <property type="project" value="InterPro"/>
</dbReference>
<proteinExistence type="predicted"/>